<dbReference type="AlphaFoldDB" id="A0A415L6H9"/>
<protein>
    <submittedName>
        <fullName evidence="1">Uncharacterized protein</fullName>
    </submittedName>
</protein>
<dbReference type="EMBL" id="QROT01000007">
    <property type="protein sequence ID" value="RHL44085.1"/>
    <property type="molecule type" value="Genomic_DNA"/>
</dbReference>
<evidence type="ECO:0000313" key="1">
    <source>
        <dbReference type="EMBL" id="RHL44085.1"/>
    </source>
</evidence>
<organism evidence="1 2">
    <name type="scientific">Eubacterium ventriosum</name>
    <dbReference type="NCBI Taxonomy" id="39496"/>
    <lineage>
        <taxon>Bacteria</taxon>
        <taxon>Bacillati</taxon>
        <taxon>Bacillota</taxon>
        <taxon>Clostridia</taxon>
        <taxon>Eubacteriales</taxon>
        <taxon>Eubacteriaceae</taxon>
        <taxon>Eubacterium</taxon>
    </lineage>
</organism>
<dbReference type="GeneID" id="66467556"/>
<dbReference type="Proteomes" id="UP000283314">
    <property type="component" value="Unassembled WGS sequence"/>
</dbReference>
<sequence length="1140" mass="134429">MSKIMNNIMGLSFQMNKNGMNKKTISNLVKNVSDVKFVKDAKEFDKLFSEIMLLDKNNFSVIRNHYIVNNLFPDKIKKMKGYPTIRFSGDVCIELRWRCQLFKYYSGEISEFIKLRKEYDKNILLSEYEPALNILEKVLEKYGVSFWYLESLCFVYKKLGKDIKSIYENEKPSLNKTILSYYGLKNRENMTCSEYEQVVNREIKNISAIASEDVRLKELIPYFNYRIMPLTFIIDEGNISYLLKTSASDTLIDQYLLCLNIFDCAMDKNKASSIYRVAKDNIKLLSGIKDEHLKALRFVFDDNKCVYSINKQMNIAKNYFINNKLLECRDIVIKILSEEPYNIQALNLLVEVDILLKKQASEYEGTVLGELIYSLMSVYPMAKNRDEYIDVLFKYLNCCSQSEWANFISKTVNYRCSLIGTKEEVAERRNASVQCLDIETVCNCLDEKEAIEYIKQLDESDNYISFREAIVCHKYDSAEHMCKLDVLNVFMKICCSKYSLEEKREYIKSLREHGSTIELMMKNYYLSHIDMEKNLMEALEFATDTLIDNIFTSLFVPIQTIVEVIEKCEEEIWGNICIPILYYMRYRYYDRQTKSEVCAKTEDFLYFADINIPSQIDEHLSVLQEKRVIYFLRNVCTQDILSTALASQIDNSKDLLQERINICWLLCELDSVNKKEYENEIRNITQKKKIDSELRIIQENRINVNIEGIRSDLIDAYNGDFMRYKLYQDNSINDILKAIRDKQEKIILYENDSDRVLRKLINNIRDAFVSSNEYGLDGYLSLNIRHGAISDALRTPLSKHGLLAIYDSESNDNILSSQLIRIIKKENDKEKLVEAIKGFTKKTNDIINDLKNKYIRIRKNDSYPEGIFDYNIDEWEYDIIRRKSDEYYEFDELLDDVFELLWNKTEKNLNSMKMLLHNSVADRYKLAFTELQEAIDNLEDKENILVLKSKILEASNDMSNTLNKIEFWFQRSTESKNTDFDLDFVFNLGLETIISMHNEVKFKPIELEHKGVNEKIEGKYLKLYSDIFYNLLDNIYKNAKRKNNCIEFEYLLEEQENRQHILLKNPYDCSGDMEEEERKILELKEILSSRKYLDRIGTEGGTGIPKICKLISVDLKKEMKIDFGFEKDQNYFFIELFIRR</sequence>
<accession>A0A415L6H9</accession>
<dbReference type="RefSeq" id="WP_118380034.1">
    <property type="nucleotide sequence ID" value="NZ_CABJDQ010000007.1"/>
</dbReference>
<proteinExistence type="predicted"/>
<gene>
    <name evidence="1" type="ORF">DW018_09885</name>
</gene>
<comment type="caution">
    <text evidence="1">The sequence shown here is derived from an EMBL/GenBank/DDBJ whole genome shotgun (WGS) entry which is preliminary data.</text>
</comment>
<evidence type="ECO:0000313" key="2">
    <source>
        <dbReference type="Proteomes" id="UP000283314"/>
    </source>
</evidence>
<reference evidence="1 2" key="1">
    <citation type="submission" date="2018-08" db="EMBL/GenBank/DDBJ databases">
        <title>A genome reference for cultivated species of the human gut microbiota.</title>
        <authorList>
            <person name="Zou Y."/>
            <person name="Xue W."/>
            <person name="Luo G."/>
        </authorList>
    </citation>
    <scope>NUCLEOTIDE SEQUENCE [LARGE SCALE GENOMIC DNA]</scope>
    <source>
        <strain evidence="1 2">AF37-4</strain>
    </source>
</reference>
<name>A0A415L6H9_9FIRM</name>